<dbReference type="PANTHER" id="PTHR43777">
    <property type="entry name" value="MOLYBDENUM COFACTOR CYTIDYLYLTRANSFERASE"/>
    <property type="match status" value="1"/>
</dbReference>
<dbReference type="EMBL" id="VRMG01000008">
    <property type="protein sequence ID" value="TXN30044.1"/>
    <property type="molecule type" value="Genomic_DNA"/>
</dbReference>
<dbReference type="InterPro" id="IPR025877">
    <property type="entry name" value="MobA-like_NTP_Trfase"/>
</dbReference>
<gene>
    <name evidence="2" type="ORF">FVP33_13040</name>
</gene>
<keyword evidence="3" id="KW-1185">Reference proteome</keyword>
<evidence type="ECO:0000259" key="1">
    <source>
        <dbReference type="Pfam" id="PF12804"/>
    </source>
</evidence>
<dbReference type="Pfam" id="PF12804">
    <property type="entry name" value="NTP_transf_3"/>
    <property type="match status" value="1"/>
</dbReference>
<accession>A0A5C8UQ58</accession>
<dbReference type="Gene3D" id="3.90.550.10">
    <property type="entry name" value="Spore Coat Polysaccharide Biosynthesis Protein SpsA, Chain A"/>
    <property type="match status" value="1"/>
</dbReference>
<dbReference type="InterPro" id="IPR029044">
    <property type="entry name" value="Nucleotide-diphossugar_trans"/>
</dbReference>
<dbReference type="SUPFAM" id="SSF53448">
    <property type="entry name" value="Nucleotide-diphospho-sugar transferases"/>
    <property type="match status" value="1"/>
</dbReference>
<sequence length="190" mass="19348">MAETAVPEVAGVILAAGAGTRIGSPKALLRTADGEPWLARAATLLRAAGCDPVIAVLGARAAEAAPLAPSWVEVAVADRWADGMAESLRVGLAAAAETGAVAALITLVDLPDLPLVVALRVLADGAGPSTLRQAVFDGRPGHPVLIGRAHWAAVGAELRGDRGARSYLVAHDVTEVECGDLFDGRDIDRA</sequence>
<name>A0A5C8UQ58_9MICO</name>
<dbReference type="GO" id="GO:0016779">
    <property type="term" value="F:nucleotidyltransferase activity"/>
    <property type="evidence" value="ECO:0007669"/>
    <property type="project" value="UniProtKB-ARBA"/>
</dbReference>
<comment type="caution">
    <text evidence="2">The sequence shown here is derived from an EMBL/GenBank/DDBJ whole genome shotgun (WGS) entry which is preliminary data.</text>
</comment>
<reference evidence="2 3" key="1">
    <citation type="submission" date="2019-08" db="EMBL/GenBank/DDBJ databases">
        <title>Bacterial whole genome sequence for Glaciihabitans sp. CHu50b-6-2.</title>
        <authorList>
            <person name="Jin L."/>
        </authorList>
    </citation>
    <scope>NUCLEOTIDE SEQUENCE [LARGE SCALE GENOMIC DNA]</scope>
    <source>
        <strain evidence="2 3">CHu50b-6-2</strain>
    </source>
</reference>
<proteinExistence type="predicted"/>
<evidence type="ECO:0000313" key="3">
    <source>
        <dbReference type="Proteomes" id="UP000321379"/>
    </source>
</evidence>
<feature type="domain" description="MobA-like NTP transferase" evidence="1">
    <location>
        <begin position="11"/>
        <end position="171"/>
    </location>
</feature>
<dbReference type="RefSeq" id="WP_147784087.1">
    <property type="nucleotide sequence ID" value="NZ_VRMG01000008.1"/>
</dbReference>
<evidence type="ECO:0000313" key="2">
    <source>
        <dbReference type="EMBL" id="TXN30044.1"/>
    </source>
</evidence>
<keyword evidence="2" id="KW-0808">Transferase</keyword>
<dbReference type="Proteomes" id="UP000321379">
    <property type="component" value="Unassembled WGS sequence"/>
</dbReference>
<protein>
    <submittedName>
        <fullName evidence="2">NTP transferase domain-containing protein</fullName>
    </submittedName>
</protein>
<organism evidence="2 3">
    <name type="scientific">Lacisediminihabitans profunda</name>
    <dbReference type="NCBI Taxonomy" id="2594790"/>
    <lineage>
        <taxon>Bacteria</taxon>
        <taxon>Bacillati</taxon>
        <taxon>Actinomycetota</taxon>
        <taxon>Actinomycetes</taxon>
        <taxon>Micrococcales</taxon>
        <taxon>Microbacteriaceae</taxon>
        <taxon>Lacisediminihabitans</taxon>
    </lineage>
</organism>
<dbReference type="AlphaFoldDB" id="A0A5C8UQ58"/>
<dbReference type="PANTHER" id="PTHR43777:SF1">
    <property type="entry name" value="MOLYBDENUM COFACTOR CYTIDYLYLTRANSFERASE"/>
    <property type="match status" value="1"/>
</dbReference>